<name>A0A1Y2ERU3_9BASI</name>
<evidence type="ECO:0008006" key="4">
    <source>
        <dbReference type="Google" id="ProtNLM"/>
    </source>
</evidence>
<sequence length="1063" mass="115001">MGFLNKLKSRSDSNLRRERQHSAGGATPSPRPTRAAAPQHPPRAPVAKDEWVLLSEKGAALSLEQSGAPPQLPPPQQASPPRPPRSSSRLSTSKGYITPSHSVQPGQVYASPPFYPQSPPTSEGGHASLEGGAEALSAFGKSEGGAEQWRNVLGGAYRPPPGLGQGGEENGALRSTPKRRESLLGMVAGREGTDYQFPPPKDEFVSRPPRRSSMLTKPQDPATPSRSAAASPSTPARAAASSLSNNNFTPTATLHSPPLTSNNSSYSPLQAFFGNSPTPSHSSTFGSSMSPTHLSQSLGGKSLLGGIKPETPPTPPLSEDPFSSVEIEEPKPKEEPAVAEQAKAHPPPPTPPRHSIEQESPTLTRRPNGSRPSQDSQRTNPVVAQASQNLQDSVRRPSMETTSSSRKSQESQRQKIPHEDQPKRASMDAVQRGSMETARSSVSSTVPKDGYQSALQSLSSSPVQPRRDQKPQSRLSTRRTSTPPPPSAALEPALPVSPPPPKPTPHSNSPTTSPKSAARASIHSSPTQHSKSRQFSPPSTPSRRVKAEATPRAAALAKARERSESESPKDVVGIEQMRKGSEVEEAVKLTSDLASEEPEAREAPIEEQRPPREKRPRPRFEQALVLYPDTILKRVLGHLGYGDFCSLRITSRSLKRCVEVDAKELVLQRFLGTMGYRSLTGSGSSKRLEGGLSTRRPNGRPLHAETTLSRHATGPRARGASEQAYSSSSTSPSPSPPLTIEPIILTLRDLDAFLVGLEICLDQYARFAAEYSANKLHPNTLRLIRASTRAWNRVVLRLRAQSLLPSSALEPFVYPFLLREESRSSRLQVYKNGRAPGLRVWVPTQKGASWMDDGEVVECEREVWRSGAWKELRRGDVVANVAIQAWGNVGKLLHDGKYLRDFSFAFDVVGHLPPWLNALSFSPGYYHNVVASSTANPVTYLTLQAFLSQVRETITLCDDKVQVSSPQGNRVVKRFVYRAALKIKPGAIVSAGGGVGGSGPGGVEVAHDDWAGTVILEVDGSTEHANLMATRVSSLEPTPYRVVREKSRPGKLWLRPVEDTEAC</sequence>
<feature type="compositionally biased region" description="Polar residues" evidence="1">
    <location>
        <begin position="522"/>
        <end position="537"/>
    </location>
</feature>
<dbReference type="EMBL" id="MCGR01000042">
    <property type="protein sequence ID" value="ORY74313.1"/>
    <property type="molecule type" value="Genomic_DNA"/>
</dbReference>
<feature type="compositionally biased region" description="Polar residues" evidence="1">
    <location>
        <begin position="248"/>
        <end position="293"/>
    </location>
</feature>
<feature type="compositionally biased region" description="Polar residues" evidence="1">
    <location>
        <begin position="453"/>
        <end position="463"/>
    </location>
</feature>
<proteinExistence type="predicted"/>
<feature type="compositionally biased region" description="Low complexity" evidence="1">
    <location>
        <begin position="26"/>
        <end position="38"/>
    </location>
</feature>
<feature type="compositionally biased region" description="Low complexity" evidence="1">
    <location>
        <begin position="294"/>
        <end position="306"/>
    </location>
</feature>
<feature type="compositionally biased region" description="Basic and acidic residues" evidence="1">
    <location>
        <begin position="598"/>
        <end position="613"/>
    </location>
</feature>
<feature type="compositionally biased region" description="Low complexity" evidence="1">
    <location>
        <begin position="505"/>
        <end position="514"/>
    </location>
</feature>
<evidence type="ECO:0000313" key="2">
    <source>
        <dbReference type="EMBL" id="ORY74313.1"/>
    </source>
</evidence>
<feature type="compositionally biased region" description="Low complexity" evidence="1">
    <location>
        <begin position="548"/>
        <end position="557"/>
    </location>
</feature>
<comment type="caution">
    <text evidence="2">The sequence shown here is derived from an EMBL/GenBank/DDBJ whole genome shotgun (WGS) entry which is preliminary data.</text>
</comment>
<feature type="compositionally biased region" description="Polar residues" evidence="1">
    <location>
        <begin position="92"/>
        <end position="105"/>
    </location>
</feature>
<protein>
    <recommendedName>
        <fullName evidence="4">F-box domain-containing protein</fullName>
    </recommendedName>
</protein>
<organism evidence="2 3">
    <name type="scientific">Leucosporidium creatinivorum</name>
    <dbReference type="NCBI Taxonomy" id="106004"/>
    <lineage>
        <taxon>Eukaryota</taxon>
        <taxon>Fungi</taxon>
        <taxon>Dikarya</taxon>
        <taxon>Basidiomycota</taxon>
        <taxon>Pucciniomycotina</taxon>
        <taxon>Microbotryomycetes</taxon>
        <taxon>Leucosporidiales</taxon>
        <taxon>Leucosporidium</taxon>
    </lineage>
</organism>
<feature type="compositionally biased region" description="Pro residues" evidence="1">
    <location>
        <begin position="495"/>
        <end position="504"/>
    </location>
</feature>
<dbReference type="STRING" id="106004.A0A1Y2ERU3"/>
<evidence type="ECO:0000256" key="1">
    <source>
        <dbReference type="SAM" id="MobiDB-lite"/>
    </source>
</evidence>
<feature type="compositionally biased region" description="Basic and acidic residues" evidence="1">
    <location>
        <begin position="558"/>
        <end position="569"/>
    </location>
</feature>
<dbReference type="InParanoid" id="A0A1Y2ERU3"/>
<accession>A0A1Y2ERU3</accession>
<feature type="compositionally biased region" description="Low complexity" evidence="1">
    <location>
        <begin position="472"/>
        <end position="481"/>
    </location>
</feature>
<feature type="region of interest" description="Disordered" evidence="1">
    <location>
        <begin position="1"/>
        <end position="617"/>
    </location>
</feature>
<reference evidence="2 3" key="1">
    <citation type="submission" date="2016-07" db="EMBL/GenBank/DDBJ databases">
        <title>Pervasive Adenine N6-methylation of Active Genes in Fungi.</title>
        <authorList>
            <consortium name="DOE Joint Genome Institute"/>
            <person name="Mondo S.J."/>
            <person name="Dannebaum R.O."/>
            <person name="Kuo R.C."/>
            <person name="Labutti K."/>
            <person name="Haridas S."/>
            <person name="Kuo A."/>
            <person name="Salamov A."/>
            <person name="Ahrendt S.R."/>
            <person name="Lipzen A."/>
            <person name="Sullivan W."/>
            <person name="Andreopoulos W.B."/>
            <person name="Clum A."/>
            <person name="Lindquist E."/>
            <person name="Daum C."/>
            <person name="Ramamoorthy G.K."/>
            <person name="Gryganskyi A."/>
            <person name="Culley D."/>
            <person name="Magnuson J.K."/>
            <person name="James T.Y."/>
            <person name="O'Malley M.A."/>
            <person name="Stajich J.E."/>
            <person name="Spatafora J.W."/>
            <person name="Visel A."/>
            <person name="Grigoriev I.V."/>
        </authorList>
    </citation>
    <scope>NUCLEOTIDE SEQUENCE [LARGE SCALE GENOMIC DNA]</scope>
    <source>
        <strain evidence="2 3">62-1032</strain>
    </source>
</reference>
<feature type="compositionally biased region" description="Low complexity" evidence="1">
    <location>
        <begin position="222"/>
        <end position="247"/>
    </location>
</feature>
<feature type="compositionally biased region" description="Basic and acidic residues" evidence="1">
    <location>
        <begin position="407"/>
        <end position="426"/>
    </location>
</feature>
<evidence type="ECO:0000313" key="3">
    <source>
        <dbReference type="Proteomes" id="UP000193467"/>
    </source>
</evidence>
<feature type="compositionally biased region" description="Basic and acidic residues" evidence="1">
    <location>
        <begin position="576"/>
        <end position="587"/>
    </location>
</feature>
<dbReference type="Proteomes" id="UP000193467">
    <property type="component" value="Unassembled WGS sequence"/>
</dbReference>
<feature type="compositionally biased region" description="Pro residues" evidence="1">
    <location>
        <begin position="70"/>
        <end position="84"/>
    </location>
</feature>
<dbReference type="OrthoDB" id="3365519at2759"/>
<feature type="region of interest" description="Disordered" evidence="1">
    <location>
        <begin position="681"/>
        <end position="736"/>
    </location>
</feature>
<keyword evidence="3" id="KW-1185">Reference proteome</keyword>
<feature type="compositionally biased region" description="Basic and acidic residues" evidence="1">
    <location>
        <begin position="9"/>
        <end position="21"/>
    </location>
</feature>
<dbReference type="AlphaFoldDB" id="A0A1Y2ERU3"/>
<gene>
    <name evidence="2" type="ORF">BCR35DRAFT_306782</name>
</gene>
<feature type="compositionally biased region" description="Polar residues" evidence="1">
    <location>
        <begin position="358"/>
        <end position="392"/>
    </location>
</feature>
<feature type="compositionally biased region" description="Polar residues" evidence="1">
    <location>
        <begin position="437"/>
        <end position="446"/>
    </location>
</feature>